<dbReference type="Proteomes" id="UP000234414">
    <property type="component" value="Chromosome"/>
</dbReference>
<accession>A0AAD0BU84</accession>
<evidence type="ECO:0000313" key="2">
    <source>
        <dbReference type="Proteomes" id="UP000234414"/>
    </source>
</evidence>
<dbReference type="AlphaFoldDB" id="A0AAD0BU84"/>
<proteinExistence type="predicted"/>
<dbReference type="EMBL" id="CP025298">
    <property type="protein sequence ID" value="AUI09346.1"/>
    <property type="molecule type" value="Genomic_DNA"/>
</dbReference>
<sequence>MQLVKEQIRTGIIHEDLDSYSFVQIDVEAESAGAAFAKSDRELRILRGLICLLSNPSFEKTLLGSEHKPINVLRTGHFHTIHNIDGSVATDLIWYEPNYSPRITFTPRKPSVLVDVLKKTLRRMRNCPYNGRLEQAVIRFASGFDESDPDAAFLKCWSALESILSSNVADYKQLVRRCIFLYEDRDYHESILKQLAEHRNASVHRVSDNSLTKSFCYLLQNYFATALKFHIRNYTRFSNFEEALTLLSGPVSQSDVNAAMARALFAKRFLAIKP</sequence>
<organism evidence="1 2">
    <name type="scientific">Stenotrophomonas maltophilia</name>
    <name type="common">Pseudomonas maltophilia</name>
    <name type="synonym">Xanthomonas maltophilia</name>
    <dbReference type="NCBI Taxonomy" id="40324"/>
    <lineage>
        <taxon>Bacteria</taxon>
        <taxon>Pseudomonadati</taxon>
        <taxon>Pseudomonadota</taxon>
        <taxon>Gammaproteobacteria</taxon>
        <taxon>Lysobacterales</taxon>
        <taxon>Lysobacteraceae</taxon>
        <taxon>Stenotrophomonas</taxon>
        <taxon>Stenotrophomonas maltophilia group</taxon>
    </lineage>
</organism>
<protein>
    <recommendedName>
        <fullName evidence="3">Apea-like HEPN domain-containing protein</fullName>
    </recommendedName>
</protein>
<name>A0AAD0BU84_STEMA</name>
<gene>
    <name evidence="1" type="ORF">SmaCSM2_20020</name>
</gene>
<reference evidence="1 2" key="1">
    <citation type="submission" date="2017-12" db="EMBL/GenBank/DDBJ databases">
        <title>Complete Genome Sequence of Stenotrophomonas maltophilia CSM2.</title>
        <authorList>
            <person name="Castro-Jaimes S."/>
            <person name="Lopez-Leal G."/>
            <person name="Barberena Jonas C."/>
            <person name="Bustos P."/>
            <person name="Perez-Oseguera A."/>
            <person name="Cevallos M.A."/>
        </authorList>
    </citation>
    <scope>NUCLEOTIDE SEQUENCE [LARGE SCALE GENOMIC DNA]</scope>
    <source>
        <strain evidence="1 2">CSM2</strain>
    </source>
</reference>
<evidence type="ECO:0000313" key="1">
    <source>
        <dbReference type="EMBL" id="AUI09346.1"/>
    </source>
</evidence>
<evidence type="ECO:0008006" key="3">
    <source>
        <dbReference type="Google" id="ProtNLM"/>
    </source>
</evidence>